<feature type="domain" description="N-acetyltransferase" evidence="1">
    <location>
        <begin position="18"/>
        <end position="147"/>
    </location>
</feature>
<dbReference type="EC" id="2.3.-.-" evidence="2"/>
<sequence length="147" mass="15969">MHTTTNQHFTTTGVALTIEVEPWQPERLDEYLALYHSSGIKRPLADSARMAQLFSGANLTLSARIDGKLVGLARCLTDSAFVCYIADLLVAGDLQHLGIGRLLLQAVAEHSGPQVQQLLLSAPSAMGYYPKVGFQSISNAFAVQRQQ</sequence>
<dbReference type="Gene3D" id="3.40.630.30">
    <property type="match status" value="1"/>
</dbReference>
<name>A0ABV6B9Z4_9GAMM</name>
<dbReference type="PANTHER" id="PTHR43233:SF1">
    <property type="entry name" value="FAMILY N-ACETYLTRANSFERASE, PUTATIVE (AFU_ORTHOLOGUE AFUA_6G03350)-RELATED"/>
    <property type="match status" value="1"/>
</dbReference>
<keyword evidence="2" id="KW-0808">Transferase</keyword>
<evidence type="ECO:0000313" key="3">
    <source>
        <dbReference type="Proteomes" id="UP001589813"/>
    </source>
</evidence>
<accession>A0ABV6B9Z4</accession>
<reference evidence="2 3" key="1">
    <citation type="submission" date="2024-09" db="EMBL/GenBank/DDBJ databases">
        <authorList>
            <person name="Sun Q."/>
            <person name="Mori K."/>
        </authorList>
    </citation>
    <scope>NUCLEOTIDE SEQUENCE [LARGE SCALE GENOMIC DNA]</scope>
    <source>
        <strain evidence="2 3">KCTC 23315</strain>
    </source>
</reference>
<keyword evidence="3" id="KW-1185">Reference proteome</keyword>
<proteinExistence type="predicted"/>
<dbReference type="EMBL" id="JBHLXP010000001">
    <property type="protein sequence ID" value="MFC0046897.1"/>
    <property type="molecule type" value="Genomic_DNA"/>
</dbReference>
<protein>
    <submittedName>
        <fullName evidence="2">GNAT family N-acetyltransferase</fullName>
        <ecNumber evidence="2">2.3.-.-</ecNumber>
    </submittedName>
</protein>
<evidence type="ECO:0000313" key="2">
    <source>
        <dbReference type="EMBL" id="MFC0046897.1"/>
    </source>
</evidence>
<keyword evidence="2" id="KW-0012">Acyltransferase</keyword>
<dbReference type="InterPro" id="IPR053144">
    <property type="entry name" value="Acetyltransferase_Butenolide"/>
</dbReference>
<dbReference type="InterPro" id="IPR016181">
    <property type="entry name" value="Acyl_CoA_acyltransferase"/>
</dbReference>
<dbReference type="PROSITE" id="PS51186">
    <property type="entry name" value="GNAT"/>
    <property type="match status" value="1"/>
</dbReference>
<organism evidence="2 3">
    <name type="scientific">Rheinheimera tilapiae</name>
    <dbReference type="NCBI Taxonomy" id="875043"/>
    <lineage>
        <taxon>Bacteria</taxon>
        <taxon>Pseudomonadati</taxon>
        <taxon>Pseudomonadota</taxon>
        <taxon>Gammaproteobacteria</taxon>
        <taxon>Chromatiales</taxon>
        <taxon>Chromatiaceae</taxon>
        <taxon>Rheinheimera</taxon>
    </lineage>
</organism>
<comment type="caution">
    <text evidence="2">The sequence shown here is derived from an EMBL/GenBank/DDBJ whole genome shotgun (WGS) entry which is preliminary data.</text>
</comment>
<dbReference type="InterPro" id="IPR000182">
    <property type="entry name" value="GNAT_dom"/>
</dbReference>
<dbReference type="Proteomes" id="UP001589813">
    <property type="component" value="Unassembled WGS sequence"/>
</dbReference>
<dbReference type="PANTHER" id="PTHR43233">
    <property type="entry name" value="FAMILY N-ACETYLTRANSFERASE, PUTATIVE (AFU_ORTHOLOGUE AFUA_6G03350)-RELATED"/>
    <property type="match status" value="1"/>
</dbReference>
<evidence type="ECO:0000259" key="1">
    <source>
        <dbReference type="PROSITE" id="PS51186"/>
    </source>
</evidence>
<dbReference type="SUPFAM" id="SSF55729">
    <property type="entry name" value="Acyl-CoA N-acyltransferases (Nat)"/>
    <property type="match status" value="1"/>
</dbReference>
<dbReference type="CDD" id="cd04301">
    <property type="entry name" value="NAT_SF"/>
    <property type="match status" value="1"/>
</dbReference>
<dbReference type="GO" id="GO:0016746">
    <property type="term" value="F:acyltransferase activity"/>
    <property type="evidence" value="ECO:0007669"/>
    <property type="project" value="UniProtKB-KW"/>
</dbReference>
<dbReference type="Pfam" id="PF13673">
    <property type="entry name" value="Acetyltransf_10"/>
    <property type="match status" value="1"/>
</dbReference>
<dbReference type="RefSeq" id="WP_377239578.1">
    <property type="nucleotide sequence ID" value="NZ_JBHLXP010000001.1"/>
</dbReference>
<gene>
    <name evidence="2" type="ORF">ACFFJP_01175</name>
</gene>